<evidence type="ECO:0008006" key="2">
    <source>
        <dbReference type="Google" id="ProtNLM"/>
    </source>
</evidence>
<dbReference type="AlphaFoldDB" id="A0A383F3C5"/>
<name>A0A383F3C5_9ZZZZ</name>
<dbReference type="InterPro" id="IPR036038">
    <property type="entry name" value="Aminotransferase-like"/>
</dbReference>
<dbReference type="InterPro" id="IPR043132">
    <property type="entry name" value="BCAT-like_C"/>
</dbReference>
<evidence type="ECO:0000313" key="1">
    <source>
        <dbReference type="EMBL" id="SVE63637.1"/>
    </source>
</evidence>
<dbReference type="EMBL" id="UINC01231201">
    <property type="protein sequence ID" value="SVE63637.1"/>
    <property type="molecule type" value="Genomic_DNA"/>
</dbReference>
<feature type="non-terminal residue" evidence="1">
    <location>
        <position position="1"/>
    </location>
</feature>
<proteinExistence type="predicted"/>
<dbReference type="SUPFAM" id="SSF56752">
    <property type="entry name" value="D-aminoacid aminotransferase-like PLP-dependent enzymes"/>
    <property type="match status" value="1"/>
</dbReference>
<gene>
    <name evidence="1" type="ORF">METZ01_LOCUS516491</name>
</gene>
<protein>
    <recommendedName>
        <fullName evidence="2">Branched chain amino acid aminotransferase</fullName>
    </recommendedName>
</protein>
<accession>A0A383F3C5</accession>
<dbReference type="GO" id="GO:0003824">
    <property type="term" value="F:catalytic activity"/>
    <property type="evidence" value="ECO:0007669"/>
    <property type="project" value="InterPro"/>
</dbReference>
<organism evidence="1">
    <name type="scientific">marine metagenome</name>
    <dbReference type="NCBI Taxonomy" id="408172"/>
    <lineage>
        <taxon>unclassified sequences</taxon>
        <taxon>metagenomes</taxon>
        <taxon>ecological metagenomes</taxon>
    </lineage>
</organism>
<dbReference type="Gene3D" id="3.20.10.10">
    <property type="entry name" value="D-amino Acid Aminotransferase, subunit A, domain 2"/>
    <property type="match status" value="1"/>
</dbReference>
<sequence length="44" mass="5042">VSIDDIAISDGEPGDITNKIRSEYMDIVFGRNEKYIHWLTKVDS</sequence>
<reference evidence="1" key="1">
    <citation type="submission" date="2018-05" db="EMBL/GenBank/DDBJ databases">
        <authorList>
            <person name="Lanie J.A."/>
            <person name="Ng W.-L."/>
            <person name="Kazmierczak K.M."/>
            <person name="Andrzejewski T.M."/>
            <person name="Davidsen T.M."/>
            <person name="Wayne K.J."/>
            <person name="Tettelin H."/>
            <person name="Glass J.I."/>
            <person name="Rusch D."/>
            <person name="Podicherti R."/>
            <person name="Tsui H.-C.T."/>
            <person name="Winkler M.E."/>
        </authorList>
    </citation>
    <scope>NUCLEOTIDE SEQUENCE</scope>
</reference>